<organism evidence="1 2">
    <name type="scientific">Volvox africanus</name>
    <dbReference type="NCBI Taxonomy" id="51714"/>
    <lineage>
        <taxon>Eukaryota</taxon>
        <taxon>Viridiplantae</taxon>
        <taxon>Chlorophyta</taxon>
        <taxon>core chlorophytes</taxon>
        <taxon>Chlorophyceae</taxon>
        <taxon>CS clade</taxon>
        <taxon>Chlamydomonadales</taxon>
        <taxon>Volvocaceae</taxon>
        <taxon>Volvox</taxon>
    </lineage>
</organism>
<dbReference type="PANTHER" id="PTHR20938">
    <property type="entry name" value="INTEGRATOR COMPLEX SUBUNIT 4"/>
    <property type="match status" value="1"/>
</dbReference>
<gene>
    <name evidence="1" type="ORF">Vafri_16671</name>
</gene>
<dbReference type="EMBL" id="BNCO01000051">
    <property type="protein sequence ID" value="GIL62445.1"/>
    <property type="molecule type" value="Genomic_DNA"/>
</dbReference>
<dbReference type="SUPFAM" id="SSF48371">
    <property type="entry name" value="ARM repeat"/>
    <property type="match status" value="1"/>
</dbReference>
<dbReference type="Proteomes" id="UP000747399">
    <property type="component" value="Unassembled WGS sequence"/>
</dbReference>
<dbReference type="InterPro" id="IPR016024">
    <property type="entry name" value="ARM-type_fold"/>
</dbReference>
<dbReference type="PANTHER" id="PTHR20938:SF0">
    <property type="entry name" value="INTEGRATOR COMPLEX SUBUNIT 4"/>
    <property type="match status" value="1"/>
</dbReference>
<evidence type="ECO:0000313" key="2">
    <source>
        <dbReference type="Proteomes" id="UP000747399"/>
    </source>
</evidence>
<comment type="caution">
    <text evidence="1">The sequence shown here is derived from an EMBL/GenBank/DDBJ whole genome shotgun (WGS) entry which is preliminary data.</text>
</comment>
<dbReference type="Gene3D" id="1.25.10.10">
    <property type="entry name" value="Leucine-rich Repeat Variant"/>
    <property type="match status" value="1"/>
</dbReference>
<accession>A0A8J4BIL7</accession>
<keyword evidence="2" id="KW-1185">Reference proteome</keyword>
<dbReference type="AlphaFoldDB" id="A0A8J4BIL7"/>
<proteinExistence type="predicted"/>
<reference evidence="1" key="1">
    <citation type="journal article" date="2021" name="Proc. Natl. Acad. Sci. U.S.A.">
        <title>Three genomes in the algal genus Volvox reveal the fate of a haploid sex-determining region after a transition to homothallism.</title>
        <authorList>
            <person name="Yamamoto K."/>
            <person name="Hamaji T."/>
            <person name="Kawai-Toyooka H."/>
            <person name="Matsuzaki R."/>
            <person name="Takahashi F."/>
            <person name="Nishimura Y."/>
            <person name="Kawachi M."/>
            <person name="Noguchi H."/>
            <person name="Minakuchi Y."/>
            <person name="Umen J.G."/>
            <person name="Toyoda A."/>
            <person name="Nozaki H."/>
        </authorList>
    </citation>
    <scope>NUCLEOTIDE SEQUENCE</scope>
    <source>
        <strain evidence="1">NIES-3780</strain>
    </source>
</reference>
<protein>
    <submittedName>
        <fullName evidence="1">Uncharacterized protein</fullName>
    </submittedName>
</protein>
<name>A0A8J4BIL7_9CHLO</name>
<feature type="non-terminal residue" evidence="1">
    <location>
        <position position="307"/>
    </location>
</feature>
<sequence length="307" mass="30560">AVADATAAVLPQAAVAGSAGAAAARVATVAGNGGGGRGGSGGTADGLSVRIGGIGGTAGSRIASGSGNAEAAAAISEVLIDALLDELPEVRQAAARGVGRLLKLEARTRRKVEAAVMPPQEMETATVTATVTAPAAVLPRRSLSPLLTEQLVRVLTSAVQDKDGETRREVVGALGRLRLPRPSLLREVVLALRHCIAANPAAADWLAAAATAWRLGAAAPAAAAASVRDLAPLPQELTTAGALVAAPTAAGSSSSVRAALRQLSSDSVLRLLVLAGAYAVQPVMLEAALPPHISATTLMTVSGMYRP</sequence>
<dbReference type="InterPro" id="IPR011989">
    <property type="entry name" value="ARM-like"/>
</dbReference>
<evidence type="ECO:0000313" key="1">
    <source>
        <dbReference type="EMBL" id="GIL62445.1"/>
    </source>
</evidence>